<accession>A0A833YEC7</accession>
<comment type="subcellular location">
    <subcellularLocation>
        <location evidence="1">Cell membrane</location>
        <topology evidence="1">Single-pass type I membrane protein</topology>
    </subcellularLocation>
</comment>
<dbReference type="AlphaFoldDB" id="A0A833YEC7"/>
<evidence type="ECO:0000313" key="25">
    <source>
        <dbReference type="Proteomes" id="UP000619265"/>
    </source>
</evidence>
<evidence type="ECO:0000256" key="4">
    <source>
        <dbReference type="ARBA" id="ARBA00022527"/>
    </source>
</evidence>
<feature type="region of interest" description="Disordered" evidence="19">
    <location>
        <begin position="983"/>
        <end position="1024"/>
    </location>
</feature>
<dbReference type="InterPro" id="IPR036426">
    <property type="entry name" value="Bulb-type_lectin_dom_sf"/>
</dbReference>
<dbReference type="Gramene" id="Jr01_19860_p1">
    <property type="protein sequence ID" value="cds.Jr01_19860_p1"/>
    <property type="gene ID" value="Jr01_19860"/>
</dbReference>
<reference evidence="24" key="2">
    <citation type="submission" date="2020-03" db="EMBL/GenBank/DDBJ databases">
        <title>Walnut 2.0.</title>
        <authorList>
            <person name="Marrano A."/>
            <person name="Britton M."/>
            <person name="Zimin A.V."/>
            <person name="Zaini P.A."/>
            <person name="Workman R."/>
            <person name="Puiu D."/>
            <person name="Bianco L."/>
            <person name="Allen B.J."/>
            <person name="Troggio M."/>
            <person name="Leslie C.A."/>
            <person name="Timp W."/>
            <person name="Dendekar A."/>
            <person name="Salzberg S.L."/>
            <person name="Neale D.B."/>
        </authorList>
    </citation>
    <scope>NUCLEOTIDE SEQUENCE</scope>
    <source>
        <tissue evidence="24">Leaves</tissue>
    </source>
</reference>
<evidence type="ECO:0000256" key="12">
    <source>
        <dbReference type="ARBA" id="ARBA00022989"/>
    </source>
</evidence>
<keyword evidence="7" id="KW-0732">Signal</keyword>
<evidence type="ECO:0000313" key="24">
    <source>
        <dbReference type="EMBL" id="KAF5481159.1"/>
    </source>
</evidence>
<evidence type="ECO:0000256" key="3">
    <source>
        <dbReference type="ARBA" id="ARBA00022475"/>
    </source>
</evidence>
<dbReference type="EMBL" id="LIHL02000001">
    <property type="protein sequence ID" value="KAF5481159.1"/>
    <property type="molecule type" value="Genomic_DNA"/>
</dbReference>
<comment type="catalytic activity">
    <reaction evidence="17">
        <text>L-threonyl-[protein] + ATP = O-phospho-L-threonyl-[protein] + ADP + H(+)</text>
        <dbReference type="Rhea" id="RHEA:46608"/>
        <dbReference type="Rhea" id="RHEA-COMP:11060"/>
        <dbReference type="Rhea" id="RHEA-COMP:11605"/>
        <dbReference type="ChEBI" id="CHEBI:15378"/>
        <dbReference type="ChEBI" id="CHEBI:30013"/>
        <dbReference type="ChEBI" id="CHEBI:30616"/>
        <dbReference type="ChEBI" id="CHEBI:61977"/>
        <dbReference type="ChEBI" id="CHEBI:456216"/>
        <dbReference type="EC" id="2.7.11.1"/>
    </reaction>
</comment>
<evidence type="ECO:0000256" key="20">
    <source>
        <dbReference type="SAM" id="Phobius"/>
    </source>
</evidence>
<feature type="transmembrane region" description="Helical" evidence="20">
    <location>
        <begin position="620"/>
        <end position="644"/>
    </location>
</feature>
<dbReference type="PROSITE" id="PS00108">
    <property type="entry name" value="PROTEIN_KINASE_ST"/>
    <property type="match status" value="1"/>
</dbReference>
<evidence type="ECO:0000256" key="16">
    <source>
        <dbReference type="ARBA" id="ARBA00023180"/>
    </source>
</evidence>
<dbReference type="InterPro" id="IPR000719">
    <property type="entry name" value="Prot_kinase_dom"/>
</dbReference>
<dbReference type="GO" id="GO:0005886">
    <property type="term" value="C:plasma membrane"/>
    <property type="evidence" value="ECO:0007669"/>
    <property type="project" value="UniProtKB-SubCell"/>
</dbReference>
<evidence type="ECO:0000256" key="19">
    <source>
        <dbReference type="SAM" id="MobiDB-lite"/>
    </source>
</evidence>
<evidence type="ECO:0000256" key="17">
    <source>
        <dbReference type="ARBA" id="ARBA00047899"/>
    </source>
</evidence>
<dbReference type="GO" id="GO:0030246">
    <property type="term" value="F:carbohydrate binding"/>
    <property type="evidence" value="ECO:0007669"/>
    <property type="project" value="UniProtKB-KW"/>
</dbReference>
<evidence type="ECO:0000256" key="2">
    <source>
        <dbReference type="ARBA" id="ARBA00012513"/>
    </source>
</evidence>
<evidence type="ECO:0000259" key="21">
    <source>
        <dbReference type="PROSITE" id="PS50011"/>
    </source>
</evidence>
<sequence>MRSNFSMFKITTRIPVSNPSYFLRKNVKQLLSYIFFFSYVYFLCSPAAYSEARDILKLGEKITDNGPTLISAGGKFELGFFTPMGKSSGIRFVGIWYHSWPNQTVVWVANRDNPIPKDSTGVFGTDEDGNLRVSDTTGTGNDYWSIIIRRTPIKNGYVKLMDSGNLVLTDVSNSRVVNLWESFKDPADTFLPGMKMVEGLELASWKGRDNPGTGVFKFKLQAERDRYVVSKNSDEYWVSKSEFLSSDEMPDAIDKLLSYSNNSDPLIQESRLVMDYSGQLQYWYSQFLMLWEPENNCSIYDACGKFGSCNINNRLVCKCLPGFKPSSPEDWKARDFSGGCTRISTALSSRDKFLSLKMMKVTDPDKTEFVEDEEECRKLCLDSSRCQAYSYTNNGERKGRIGTTNKINLCPIWTEEVRNLQEEYKGHGRDLFVRVAESDIETTARNCEPCGTNTIPYPLSTSLNCGDTTYFSFYCNMSSGQVSFNAPSGNYCVTSINPSTRNFFIRPNDKSLNDKNPRRDLQLNPALPFYVSDDDSGKSSSEVEISWDPPGEPSCSSWADCKDWPQSTCNPRGHGKRCLCNRNFQWNGLNLNCTKESDSPLVQGFSPKPSGEPSESKVKLLLVVVSTLACVIALTCIIIGIYIWRKKISKTQANRESNKRNRALHTLHSERHVKDLIDSGEIKEEDEGIDVPFFDMESILIATDSFSDENKLGQGGYGPVYKGTFPGGQEIAVKRLSSVSGQGLQEFKNEVVLIAKLQHRNLVRLRGYSIKGDEKILLYEYMPNKSLDSFIFDQKLSVLLDWKIRFNIILGIARGLLYLHQDSRLRIIHRDLKTSNILLDEEMNPKISDFGLARIVGGKETGDNTTQVVGTYGYMSPEYALDGQFSFKSDCYSFGVVLLEIISGKKNTRFYQSEKAMSLIGYAWRLWVGNMVLDLMDQTLHEVCNADQFVKCANIALLCVQEDPNDRPTMSNIVTMLDSETATVPTPKKPAYLPTPRRDLSSTASSSSRLDTHTEVTGSLGETK</sequence>
<evidence type="ECO:0000256" key="5">
    <source>
        <dbReference type="ARBA" id="ARBA00022679"/>
    </source>
</evidence>
<dbReference type="Gene3D" id="3.30.200.20">
    <property type="entry name" value="Phosphorylase Kinase, domain 1"/>
    <property type="match status" value="1"/>
</dbReference>
<evidence type="ECO:0000259" key="22">
    <source>
        <dbReference type="PROSITE" id="PS50927"/>
    </source>
</evidence>
<keyword evidence="9" id="KW-0547">Nucleotide-binding</keyword>
<dbReference type="GO" id="GO:0004674">
    <property type="term" value="F:protein serine/threonine kinase activity"/>
    <property type="evidence" value="ECO:0007669"/>
    <property type="project" value="UniProtKB-KW"/>
</dbReference>
<dbReference type="CDD" id="cd00028">
    <property type="entry name" value="B_lectin"/>
    <property type="match status" value="1"/>
</dbReference>
<dbReference type="SMART" id="SM00108">
    <property type="entry name" value="B_lectin"/>
    <property type="match status" value="1"/>
</dbReference>
<keyword evidence="10" id="KW-0418">Kinase</keyword>
<dbReference type="SUPFAM" id="SSF51110">
    <property type="entry name" value="alpha-D-mannose-specific plant lectins"/>
    <property type="match status" value="1"/>
</dbReference>
<evidence type="ECO:0000256" key="8">
    <source>
        <dbReference type="ARBA" id="ARBA00022734"/>
    </source>
</evidence>
<dbReference type="GO" id="GO:0005524">
    <property type="term" value="F:ATP binding"/>
    <property type="evidence" value="ECO:0007669"/>
    <property type="project" value="UniProtKB-KW"/>
</dbReference>
<gene>
    <name evidence="24" type="ORF">F2P56_001834</name>
</gene>
<evidence type="ECO:0000256" key="11">
    <source>
        <dbReference type="ARBA" id="ARBA00022840"/>
    </source>
</evidence>
<dbReference type="InterPro" id="IPR003609">
    <property type="entry name" value="Pan_app"/>
</dbReference>
<keyword evidence="4" id="KW-0723">Serine/threonine-protein kinase</keyword>
<feature type="domain" description="Protein kinase" evidence="21">
    <location>
        <begin position="706"/>
        <end position="984"/>
    </location>
</feature>
<dbReference type="InterPro" id="IPR000858">
    <property type="entry name" value="S_locus_glycoprot_dom"/>
</dbReference>
<feature type="transmembrane region" description="Helical" evidence="20">
    <location>
        <begin position="30"/>
        <end position="49"/>
    </location>
</feature>
<evidence type="ECO:0000256" key="18">
    <source>
        <dbReference type="ARBA" id="ARBA00048679"/>
    </source>
</evidence>
<evidence type="ECO:0000256" key="10">
    <source>
        <dbReference type="ARBA" id="ARBA00022777"/>
    </source>
</evidence>
<keyword evidence="3" id="KW-1003">Cell membrane</keyword>
<dbReference type="Pfam" id="PF00954">
    <property type="entry name" value="S_locus_glycop"/>
    <property type="match status" value="1"/>
</dbReference>
<comment type="catalytic activity">
    <reaction evidence="18">
        <text>L-seryl-[protein] + ATP = O-phospho-L-seryl-[protein] + ADP + H(+)</text>
        <dbReference type="Rhea" id="RHEA:17989"/>
        <dbReference type="Rhea" id="RHEA-COMP:9863"/>
        <dbReference type="Rhea" id="RHEA-COMP:11604"/>
        <dbReference type="ChEBI" id="CHEBI:15378"/>
        <dbReference type="ChEBI" id="CHEBI:29999"/>
        <dbReference type="ChEBI" id="CHEBI:30616"/>
        <dbReference type="ChEBI" id="CHEBI:83421"/>
        <dbReference type="ChEBI" id="CHEBI:456216"/>
        <dbReference type="EC" id="2.7.11.1"/>
    </reaction>
</comment>
<reference evidence="24" key="1">
    <citation type="submission" date="2015-10" db="EMBL/GenBank/DDBJ databases">
        <authorList>
            <person name="Martinez-Garcia P.J."/>
            <person name="Crepeau M.W."/>
            <person name="Puiu D."/>
            <person name="Gonzalez-Ibeas D."/>
            <person name="Whalen J."/>
            <person name="Stevens K."/>
            <person name="Paul R."/>
            <person name="Butterfield T."/>
            <person name="Britton M."/>
            <person name="Reagan R."/>
            <person name="Chakraborty S."/>
            <person name="Walawage S.L."/>
            <person name="Vasquez-Gross H.A."/>
            <person name="Cardeno C."/>
            <person name="Famula R."/>
            <person name="Pratt K."/>
            <person name="Kuruganti S."/>
            <person name="Aradhya M.K."/>
            <person name="Leslie C.A."/>
            <person name="Dandekar A.M."/>
            <person name="Salzberg S.L."/>
            <person name="Wegrzyn J.L."/>
            <person name="Langley C.H."/>
            <person name="Neale D.B."/>
        </authorList>
    </citation>
    <scope>NUCLEOTIDE SEQUENCE</scope>
    <source>
        <tissue evidence="24">Leaves</tissue>
    </source>
</reference>
<dbReference type="SUPFAM" id="SSF56112">
    <property type="entry name" value="Protein kinase-like (PK-like)"/>
    <property type="match status" value="1"/>
</dbReference>
<keyword evidence="8" id="KW-0430">Lectin</keyword>
<dbReference type="Pfam" id="PF07714">
    <property type="entry name" value="PK_Tyr_Ser-Thr"/>
    <property type="match status" value="1"/>
</dbReference>
<feature type="domain" description="Apple" evidence="23">
    <location>
        <begin position="340"/>
        <end position="436"/>
    </location>
</feature>
<dbReference type="PANTHER" id="PTHR27002">
    <property type="entry name" value="RECEPTOR-LIKE SERINE/THREONINE-PROTEIN KINASE SD1-8"/>
    <property type="match status" value="1"/>
</dbReference>
<evidence type="ECO:0000256" key="6">
    <source>
        <dbReference type="ARBA" id="ARBA00022692"/>
    </source>
</evidence>
<dbReference type="SMART" id="SM00473">
    <property type="entry name" value="PAN_AP"/>
    <property type="match status" value="1"/>
</dbReference>
<evidence type="ECO:0000256" key="13">
    <source>
        <dbReference type="ARBA" id="ARBA00023136"/>
    </source>
</evidence>
<evidence type="ECO:0000259" key="23">
    <source>
        <dbReference type="PROSITE" id="PS50948"/>
    </source>
</evidence>
<keyword evidence="14" id="KW-1015">Disulfide bond</keyword>
<protein>
    <recommendedName>
        <fullName evidence="2">non-specific serine/threonine protein kinase</fullName>
        <ecNumber evidence="2">2.7.11.1</ecNumber>
    </recommendedName>
</protein>
<feature type="domain" description="Bulb-type lectin" evidence="22">
    <location>
        <begin position="53"/>
        <end position="181"/>
    </location>
</feature>
<evidence type="ECO:0000256" key="9">
    <source>
        <dbReference type="ARBA" id="ARBA00022741"/>
    </source>
</evidence>
<evidence type="ECO:0000256" key="7">
    <source>
        <dbReference type="ARBA" id="ARBA00022729"/>
    </source>
</evidence>
<dbReference type="InterPro" id="IPR008271">
    <property type="entry name" value="Ser/Thr_kinase_AS"/>
</dbReference>
<dbReference type="EC" id="2.7.11.1" evidence="2"/>
<dbReference type="Gene3D" id="2.90.10.10">
    <property type="entry name" value="Bulb-type lectin domain"/>
    <property type="match status" value="1"/>
</dbReference>
<name>A0A833YEC7_JUGRE</name>
<evidence type="ECO:0000256" key="1">
    <source>
        <dbReference type="ARBA" id="ARBA00004251"/>
    </source>
</evidence>
<proteinExistence type="predicted"/>
<keyword evidence="13 20" id="KW-0472">Membrane</keyword>
<feature type="region of interest" description="Disordered" evidence="19">
    <location>
        <begin position="506"/>
        <end position="552"/>
    </location>
</feature>
<comment type="caution">
    <text evidence="24">The sequence shown here is derived from an EMBL/GenBank/DDBJ whole genome shotgun (WGS) entry which is preliminary data.</text>
</comment>
<dbReference type="CDD" id="cd01098">
    <property type="entry name" value="PAN_AP_plant"/>
    <property type="match status" value="1"/>
</dbReference>
<dbReference type="GO" id="GO:0048544">
    <property type="term" value="P:recognition of pollen"/>
    <property type="evidence" value="ECO:0007669"/>
    <property type="project" value="InterPro"/>
</dbReference>
<dbReference type="CDD" id="cd14066">
    <property type="entry name" value="STKc_IRAK"/>
    <property type="match status" value="1"/>
</dbReference>
<keyword evidence="6 20" id="KW-0812">Transmembrane</keyword>
<evidence type="ECO:0000256" key="14">
    <source>
        <dbReference type="ARBA" id="ARBA00023157"/>
    </source>
</evidence>
<dbReference type="PANTHER" id="PTHR27002:SF1111">
    <property type="entry name" value="NON-SPECIFIC SERINE_THREONINE PROTEIN KINASE"/>
    <property type="match status" value="1"/>
</dbReference>
<dbReference type="FunFam" id="1.10.510.10:FF:000060">
    <property type="entry name" value="G-type lectin S-receptor-like serine/threonine-protein kinase"/>
    <property type="match status" value="1"/>
</dbReference>
<dbReference type="PROSITE" id="PS50948">
    <property type="entry name" value="PAN"/>
    <property type="match status" value="1"/>
</dbReference>
<dbReference type="Gene3D" id="1.10.510.10">
    <property type="entry name" value="Transferase(Phosphotransferase) domain 1"/>
    <property type="match status" value="1"/>
</dbReference>
<dbReference type="SMART" id="SM00220">
    <property type="entry name" value="S_TKc"/>
    <property type="match status" value="1"/>
</dbReference>
<keyword evidence="11" id="KW-0067">ATP-binding</keyword>
<evidence type="ECO:0000256" key="15">
    <source>
        <dbReference type="ARBA" id="ARBA00023170"/>
    </source>
</evidence>
<dbReference type="Pfam" id="PF08276">
    <property type="entry name" value="PAN_2"/>
    <property type="match status" value="1"/>
</dbReference>
<keyword evidence="15" id="KW-0675">Receptor</keyword>
<keyword evidence="12 20" id="KW-1133">Transmembrane helix</keyword>
<dbReference type="FunFam" id="3.30.200.20:FF:000330">
    <property type="entry name" value="G-type lectin S-receptor-like serine/threonine-protein kinase At4g03230"/>
    <property type="match status" value="1"/>
</dbReference>
<dbReference type="Proteomes" id="UP000619265">
    <property type="component" value="Unassembled WGS sequence"/>
</dbReference>
<feature type="compositionally biased region" description="Basic and acidic residues" evidence="19">
    <location>
        <begin position="507"/>
        <end position="521"/>
    </location>
</feature>
<dbReference type="Pfam" id="PF01453">
    <property type="entry name" value="B_lectin"/>
    <property type="match status" value="1"/>
</dbReference>
<organism evidence="24 25">
    <name type="scientific">Juglans regia</name>
    <name type="common">English walnut</name>
    <dbReference type="NCBI Taxonomy" id="51240"/>
    <lineage>
        <taxon>Eukaryota</taxon>
        <taxon>Viridiplantae</taxon>
        <taxon>Streptophyta</taxon>
        <taxon>Embryophyta</taxon>
        <taxon>Tracheophyta</taxon>
        <taxon>Spermatophyta</taxon>
        <taxon>Magnoliopsida</taxon>
        <taxon>eudicotyledons</taxon>
        <taxon>Gunneridae</taxon>
        <taxon>Pentapetalae</taxon>
        <taxon>rosids</taxon>
        <taxon>fabids</taxon>
        <taxon>Fagales</taxon>
        <taxon>Juglandaceae</taxon>
        <taxon>Juglans</taxon>
    </lineage>
</organism>
<dbReference type="PROSITE" id="PS50011">
    <property type="entry name" value="PROTEIN_KINASE_DOM"/>
    <property type="match status" value="1"/>
</dbReference>
<dbReference type="InterPro" id="IPR011009">
    <property type="entry name" value="Kinase-like_dom_sf"/>
</dbReference>
<dbReference type="InterPro" id="IPR001245">
    <property type="entry name" value="Ser-Thr/Tyr_kinase_cat_dom"/>
</dbReference>
<feature type="compositionally biased region" description="Polar residues" evidence="19">
    <location>
        <begin position="1015"/>
        <end position="1024"/>
    </location>
</feature>
<keyword evidence="5" id="KW-0808">Transferase</keyword>
<keyword evidence="16" id="KW-0325">Glycoprotein</keyword>
<dbReference type="PROSITE" id="PS50927">
    <property type="entry name" value="BULB_LECTIN"/>
    <property type="match status" value="1"/>
</dbReference>
<dbReference type="InterPro" id="IPR001480">
    <property type="entry name" value="Bulb-type_lectin_dom"/>
</dbReference>